<name>A0A975K1J2_9MYCO</name>
<dbReference type="PANTHER" id="PTHR32322:SF2">
    <property type="entry name" value="EAMA DOMAIN-CONTAINING PROTEIN"/>
    <property type="match status" value="1"/>
</dbReference>
<dbReference type="EMBL" id="CP046600">
    <property type="protein sequence ID" value="QUR69676.1"/>
    <property type="molecule type" value="Genomic_DNA"/>
</dbReference>
<evidence type="ECO:0000259" key="8">
    <source>
        <dbReference type="Pfam" id="PF00892"/>
    </source>
</evidence>
<keyword evidence="5 7" id="KW-0472">Membrane</keyword>
<feature type="transmembrane region" description="Helical" evidence="7">
    <location>
        <begin position="246"/>
        <end position="263"/>
    </location>
</feature>
<dbReference type="InterPro" id="IPR050638">
    <property type="entry name" value="AA-Vitamin_Transporters"/>
</dbReference>
<dbReference type="GO" id="GO:0016020">
    <property type="term" value="C:membrane"/>
    <property type="evidence" value="ECO:0007669"/>
    <property type="project" value="UniProtKB-SubCell"/>
</dbReference>
<protein>
    <submittedName>
        <fullName evidence="9">EamA family transporter</fullName>
    </submittedName>
</protein>
<reference evidence="9" key="1">
    <citation type="submission" date="2019-12" db="EMBL/GenBank/DDBJ databases">
        <title>Mycobacterium spongiae sp. nov.</title>
        <authorList>
            <person name="Stinear T."/>
        </authorList>
    </citation>
    <scope>NUCLEOTIDE SEQUENCE</scope>
    <source>
        <strain evidence="9">FSD4b-SM</strain>
    </source>
</reference>
<evidence type="ECO:0000256" key="6">
    <source>
        <dbReference type="SAM" id="MobiDB-lite"/>
    </source>
</evidence>
<evidence type="ECO:0000256" key="3">
    <source>
        <dbReference type="ARBA" id="ARBA00022692"/>
    </source>
</evidence>
<feature type="transmembrane region" description="Helical" evidence="7">
    <location>
        <begin position="220"/>
        <end position="240"/>
    </location>
</feature>
<dbReference type="RefSeq" id="WP_211699355.1">
    <property type="nucleotide sequence ID" value="NZ_CP046600.1"/>
</dbReference>
<evidence type="ECO:0000256" key="1">
    <source>
        <dbReference type="ARBA" id="ARBA00004141"/>
    </source>
</evidence>
<evidence type="ECO:0000256" key="5">
    <source>
        <dbReference type="ARBA" id="ARBA00023136"/>
    </source>
</evidence>
<keyword evidence="3 7" id="KW-0812">Transmembrane</keyword>
<dbReference type="KEGG" id="mspg:F6B93_08425"/>
<comment type="subcellular location">
    <subcellularLocation>
        <location evidence="1">Membrane</location>
        <topology evidence="1">Multi-pass membrane protein</topology>
    </subcellularLocation>
</comment>
<dbReference type="AlphaFoldDB" id="A0A975K1J2"/>
<keyword evidence="4 7" id="KW-1133">Transmembrane helix</keyword>
<dbReference type="Pfam" id="PF00892">
    <property type="entry name" value="EamA"/>
    <property type="match status" value="1"/>
</dbReference>
<dbReference type="PANTHER" id="PTHR32322">
    <property type="entry name" value="INNER MEMBRANE TRANSPORTER"/>
    <property type="match status" value="1"/>
</dbReference>
<keyword evidence="10" id="KW-1185">Reference proteome</keyword>
<feature type="transmembrane region" description="Helical" evidence="7">
    <location>
        <begin position="131"/>
        <end position="149"/>
    </location>
</feature>
<sequence>MVVCSTLSVQIGLALSVGMVDRIGVEGTAWLRLSWAGVLFLVLVRPRLSSYTPKMFRASVLLGVNIAANTLLFMAAVSRIPLATASALEFLGPLGVAIAHGKGNGRVLWPGLAAIGVIMLIDPWAGATDTIGLVYALCASLGWACYIVLTQHLSDRVAGVNALAISMPVAGLVATMFVGPAGLDWITTEIMLLGVGLAILLPCLPFALEMLALRRMNTTAFGTLMSLEPAFAMLIGVIMLHQMPGLGGAAGICCVVIAGIAAARQGARSSPPAQQDAESSAPVPTSPEPVGSYS</sequence>
<evidence type="ECO:0000313" key="9">
    <source>
        <dbReference type="EMBL" id="QUR69676.1"/>
    </source>
</evidence>
<dbReference type="Proteomes" id="UP000682202">
    <property type="component" value="Chromosome"/>
</dbReference>
<dbReference type="InterPro" id="IPR000620">
    <property type="entry name" value="EamA_dom"/>
</dbReference>
<organism evidence="9 10">
    <name type="scientific">Mycobacterium spongiae</name>
    <dbReference type="NCBI Taxonomy" id="886343"/>
    <lineage>
        <taxon>Bacteria</taxon>
        <taxon>Bacillati</taxon>
        <taxon>Actinomycetota</taxon>
        <taxon>Actinomycetes</taxon>
        <taxon>Mycobacteriales</taxon>
        <taxon>Mycobacteriaceae</taxon>
        <taxon>Mycobacterium</taxon>
    </lineage>
</organism>
<dbReference type="InterPro" id="IPR037185">
    <property type="entry name" value="EmrE-like"/>
</dbReference>
<evidence type="ECO:0000256" key="7">
    <source>
        <dbReference type="SAM" id="Phobius"/>
    </source>
</evidence>
<feature type="domain" description="EamA" evidence="8">
    <location>
        <begin position="131"/>
        <end position="258"/>
    </location>
</feature>
<feature type="transmembrane region" description="Helical" evidence="7">
    <location>
        <begin position="82"/>
        <end position="100"/>
    </location>
</feature>
<feature type="transmembrane region" description="Helical" evidence="7">
    <location>
        <begin position="158"/>
        <end position="178"/>
    </location>
</feature>
<evidence type="ECO:0000256" key="2">
    <source>
        <dbReference type="ARBA" id="ARBA00007362"/>
    </source>
</evidence>
<feature type="transmembrane region" description="Helical" evidence="7">
    <location>
        <begin position="107"/>
        <end position="125"/>
    </location>
</feature>
<dbReference type="SUPFAM" id="SSF103481">
    <property type="entry name" value="Multidrug resistance efflux transporter EmrE"/>
    <property type="match status" value="2"/>
</dbReference>
<feature type="region of interest" description="Disordered" evidence="6">
    <location>
        <begin position="268"/>
        <end position="294"/>
    </location>
</feature>
<gene>
    <name evidence="9" type="ORF">F6B93_08425</name>
</gene>
<comment type="similarity">
    <text evidence="2">Belongs to the EamA transporter family.</text>
</comment>
<proteinExistence type="inferred from homology"/>
<accession>A0A975K1J2</accession>
<feature type="transmembrane region" description="Helical" evidence="7">
    <location>
        <begin position="56"/>
        <end position="76"/>
    </location>
</feature>
<feature type="transmembrane region" description="Helical" evidence="7">
    <location>
        <begin position="190"/>
        <end position="208"/>
    </location>
</feature>
<evidence type="ECO:0000313" key="10">
    <source>
        <dbReference type="Proteomes" id="UP000682202"/>
    </source>
</evidence>
<feature type="transmembrane region" description="Helical" evidence="7">
    <location>
        <begin position="28"/>
        <end position="44"/>
    </location>
</feature>
<evidence type="ECO:0000256" key="4">
    <source>
        <dbReference type="ARBA" id="ARBA00022989"/>
    </source>
</evidence>